<dbReference type="GO" id="GO:0005337">
    <property type="term" value="F:nucleoside transmembrane transporter activity"/>
    <property type="evidence" value="ECO:0007669"/>
    <property type="project" value="InterPro"/>
</dbReference>
<dbReference type="SUPFAM" id="SSF103473">
    <property type="entry name" value="MFS general substrate transporter"/>
    <property type="match status" value="1"/>
</dbReference>
<proteinExistence type="inferred from homology"/>
<evidence type="ECO:0000256" key="5">
    <source>
        <dbReference type="ARBA" id="ARBA00022989"/>
    </source>
</evidence>
<evidence type="ECO:0000256" key="4">
    <source>
        <dbReference type="ARBA" id="ARBA00022692"/>
    </source>
</evidence>
<dbReference type="InterPro" id="IPR002259">
    <property type="entry name" value="Eqnu_transpt"/>
</dbReference>
<feature type="transmembrane region" description="Helical" evidence="7">
    <location>
        <begin position="229"/>
        <end position="250"/>
    </location>
</feature>
<evidence type="ECO:0008006" key="10">
    <source>
        <dbReference type="Google" id="ProtNLM"/>
    </source>
</evidence>
<dbReference type="PANTHER" id="PTHR10332">
    <property type="entry name" value="EQUILIBRATIVE NUCLEOSIDE TRANSPORTER"/>
    <property type="match status" value="1"/>
</dbReference>
<feature type="transmembrane region" description="Helical" evidence="7">
    <location>
        <begin position="356"/>
        <end position="375"/>
    </location>
</feature>
<evidence type="ECO:0000256" key="7">
    <source>
        <dbReference type="SAM" id="Phobius"/>
    </source>
</evidence>
<evidence type="ECO:0000313" key="9">
    <source>
        <dbReference type="Proteomes" id="UP001154078"/>
    </source>
</evidence>
<evidence type="ECO:0000313" key="8">
    <source>
        <dbReference type="EMBL" id="CAH0560784.1"/>
    </source>
</evidence>
<dbReference type="GO" id="GO:0005886">
    <property type="term" value="C:plasma membrane"/>
    <property type="evidence" value="ECO:0007669"/>
    <property type="project" value="TreeGrafter"/>
</dbReference>
<keyword evidence="5 7" id="KW-1133">Transmembrane helix</keyword>
<feature type="transmembrane region" description="Helical" evidence="7">
    <location>
        <begin position="327"/>
        <end position="344"/>
    </location>
</feature>
<protein>
    <recommendedName>
        <fullName evidence="10">Equilibrative nucleoside transporter 3</fullName>
    </recommendedName>
</protein>
<dbReference type="PIRSF" id="PIRSF016379">
    <property type="entry name" value="ENT"/>
    <property type="match status" value="1"/>
</dbReference>
<dbReference type="EMBL" id="OV121138">
    <property type="protein sequence ID" value="CAH0560784.1"/>
    <property type="molecule type" value="Genomic_DNA"/>
</dbReference>
<feature type="transmembrane region" description="Helical" evidence="7">
    <location>
        <begin position="164"/>
        <end position="189"/>
    </location>
</feature>
<keyword evidence="6 7" id="KW-0472">Membrane</keyword>
<evidence type="ECO:0000256" key="3">
    <source>
        <dbReference type="ARBA" id="ARBA00022448"/>
    </source>
</evidence>
<feature type="transmembrane region" description="Helical" evidence="7">
    <location>
        <begin position="287"/>
        <end position="312"/>
    </location>
</feature>
<dbReference type="OrthoDB" id="46396at2759"/>
<feature type="transmembrane region" description="Helical" evidence="7">
    <location>
        <begin position="102"/>
        <end position="122"/>
    </location>
</feature>
<evidence type="ECO:0000256" key="1">
    <source>
        <dbReference type="ARBA" id="ARBA00004141"/>
    </source>
</evidence>
<name>A0A9P0BFB1_BRAAE</name>
<dbReference type="PANTHER" id="PTHR10332:SF88">
    <property type="entry name" value="EQUILIBRATIVE NUCLEOSIDE TRANSPORTER 1, ISOFORM A"/>
    <property type="match status" value="1"/>
</dbReference>
<comment type="similarity">
    <text evidence="2">Belongs to the SLC29A/ENT transporter (TC 2.A.57) family.</text>
</comment>
<sequence length="455" mass="51028">MAYSVNTTPLLQECSSESEDDLNSVPNEVNFKETRGIFHSEPKDKYNKTYFIFYLLGIVTLLPWNFFITADDYWMYKFRDVNNTKGLGERMVTKRTPMQASFTSYVSVCSAIPTLVFLVLNTLLMEKISLNKRFLGSLISMLILFLITLGFVSVDTDTWQKDFFAITLLTIVLLNVSSAILSGSLFGVIGKFSPVYITATIGGQALGGIFAAIAEIVSLSIGASSIHSAYMYFGIGSITIIITIICYIILYKSTHFKHHVFKKMELDYQVDSLGMQTLSYKVVLKKIWVYGFTLMICFLFTMAVFPGIAVLIESEGKGHGNKWNDVFFVPTICYLLFSVGDYFGRIIAGKLLRPKSGTILLILCLSRFIFIPLIMLCNAHPRKYWGVVFDKDYEYILITIACSLSNGYLANITAIYAPKVVENHEKELASMMITVFLGIGLAFGSVISLILVKFL</sequence>
<accession>A0A9P0BFB1</accession>
<dbReference type="AlphaFoldDB" id="A0A9P0BFB1"/>
<comment type="subcellular location">
    <subcellularLocation>
        <location evidence="1">Membrane</location>
        <topology evidence="1">Multi-pass membrane protein</topology>
    </subcellularLocation>
</comment>
<evidence type="ECO:0000256" key="2">
    <source>
        <dbReference type="ARBA" id="ARBA00007965"/>
    </source>
</evidence>
<reference evidence="8" key="1">
    <citation type="submission" date="2021-12" db="EMBL/GenBank/DDBJ databases">
        <authorList>
            <person name="King R."/>
        </authorList>
    </citation>
    <scope>NUCLEOTIDE SEQUENCE</scope>
</reference>
<organism evidence="8 9">
    <name type="scientific">Brassicogethes aeneus</name>
    <name type="common">Rape pollen beetle</name>
    <name type="synonym">Meligethes aeneus</name>
    <dbReference type="NCBI Taxonomy" id="1431903"/>
    <lineage>
        <taxon>Eukaryota</taxon>
        <taxon>Metazoa</taxon>
        <taxon>Ecdysozoa</taxon>
        <taxon>Arthropoda</taxon>
        <taxon>Hexapoda</taxon>
        <taxon>Insecta</taxon>
        <taxon>Pterygota</taxon>
        <taxon>Neoptera</taxon>
        <taxon>Endopterygota</taxon>
        <taxon>Coleoptera</taxon>
        <taxon>Polyphaga</taxon>
        <taxon>Cucujiformia</taxon>
        <taxon>Nitidulidae</taxon>
        <taxon>Meligethinae</taxon>
        <taxon>Brassicogethes</taxon>
    </lineage>
</organism>
<feature type="transmembrane region" description="Helical" evidence="7">
    <location>
        <begin position="50"/>
        <end position="68"/>
    </location>
</feature>
<keyword evidence="4 7" id="KW-0812">Transmembrane</keyword>
<dbReference type="Pfam" id="PF01733">
    <property type="entry name" value="Nucleoside_tran"/>
    <property type="match status" value="1"/>
</dbReference>
<dbReference type="Proteomes" id="UP001154078">
    <property type="component" value="Chromosome 7"/>
</dbReference>
<dbReference type="InterPro" id="IPR036259">
    <property type="entry name" value="MFS_trans_sf"/>
</dbReference>
<keyword evidence="9" id="KW-1185">Reference proteome</keyword>
<feature type="transmembrane region" description="Helical" evidence="7">
    <location>
        <begin position="201"/>
        <end position="223"/>
    </location>
</feature>
<evidence type="ECO:0000256" key="6">
    <source>
        <dbReference type="ARBA" id="ARBA00023136"/>
    </source>
</evidence>
<feature type="transmembrane region" description="Helical" evidence="7">
    <location>
        <begin position="428"/>
        <end position="452"/>
    </location>
</feature>
<feature type="transmembrane region" description="Helical" evidence="7">
    <location>
        <begin position="395"/>
        <end position="416"/>
    </location>
</feature>
<keyword evidence="3" id="KW-0813">Transport</keyword>
<gene>
    <name evidence="8" type="ORF">MELIAE_LOCUS10484</name>
</gene>
<dbReference type="PRINTS" id="PR01130">
    <property type="entry name" value="DERENTRNSPRT"/>
</dbReference>
<feature type="transmembrane region" description="Helical" evidence="7">
    <location>
        <begin position="134"/>
        <end position="152"/>
    </location>
</feature>